<proteinExistence type="predicted"/>
<organism evidence="1 2">
    <name type="scientific">Drosophila gunungcola</name>
    <name type="common">fruit fly</name>
    <dbReference type="NCBI Taxonomy" id="103775"/>
    <lineage>
        <taxon>Eukaryota</taxon>
        <taxon>Metazoa</taxon>
        <taxon>Ecdysozoa</taxon>
        <taxon>Arthropoda</taxon>
        <taxon>Hexapoda</taxon>
        <taxon>Insecta</taxon>
        <taxon>Pterygota</taxon>
        <taxon>Neoptera</taxon>
        <taxon>Endopterygota</taxon>
        <taxon>Diptera</taxon>
        <taxon>Brachycera</taxon>
        <taxon>Muscomorpha</taxon>
        <taxon>Ephydroidea</taxon>
        <taxon>Drosophilidae</taxon>
        <taxon>Drosophila</taxon>
        <taxon>Sophophora</taxon>
    </lineage>
</organism>
<comment type="caution">
    <text evidence="1">The sequence shown here is derived from an EMBL/GenBank/DDBJ whole genome shotgun (WGS) entry which is preliminary data.</text>
</comment>
<gene>
    <name evidence="1" type="ORF">M5D96_006824</name>
</gene>
<evidence type="ECO:0000313" key="2">
    <source>
        <dbReference type="Proteomes" id="UP001059596"/>
    </source>
</evidence>
<evidence type="ECO:0000313" key="1">
    <source>
        <dbReference type="EMBL" id="KAI8040881.1"/>
    </source>
</evidence>
<sequence length="87" mass="9167">MPRGGISPSCASDANITCPSCDGSSLFLCTSRNTFQMCDGVKLSSQITKCKDNTFCAIGQGQFCVDRCEAMNSGTGLQCDREAPLEG</sequence>
<dbReference type="EMBL" id="JAMKOV010000004">
    <property type="protein sequence ID" value="KAI8040881.1"/>
    <property type="molecule type" value="Genomic_DNA"/>
</dbReference>
<protein>
    <submittedName>
        <fullName evidence="1">Uncharacterized protein</fullName>
    </submittedName>
</protein>
<accession>A0A9Q0BQV8</accession>
<name>A0A9Q0BQV8_9MUSC</name>
<dbReference type="AlphaFoldDB" id="A0A9Q0BQV8"/>
<keyword evidence="2" id="KW-1185">Reference proteome</keyword>
<reference evidence="1" key="1">
    <citation type="journal article" date="2023" name="Genome Biol. Evol.">
        <title>Long-read-based Genome Assembly of Drosophila gunungcola Reveals Fewer Chemosensory Genes in Flower-breeding Species.</title>
        <authorList>
            <person name="Negi A."/>
            <person name="Liao B.Y."/>
            <person name="Yeh S.D."/>
        </authorList>
    </citation>
    <scope>NUCLEOTIDE SEQUENCE</scope>
    <source>
        <strain evidence="1">Sukarami</strain>
    </source>
</reference>
<dbReference type="Proteomes" id="UP001059596">
    <property type="component" value="Unassembled WGS sequence"/>
</dbReference>